<evidence type="ECO:0000259" key="2">
    <source>
        <dbReference type="Pfam" id="PF01548"/>
    </source>
</evidence>
<dbReference type="NCBIfam" id="NF033542">
    <property type="entry name" value="transpos_IS110"/>
    <property type="match status" value="1"/>
</dbReference>
<name>E6PCG4_9ZZZZ</name>
<dbReference type="PANTHER" id="PTHR33055">
    <property type="entry name" value="TRANSPOSASE FOR INSERTION SEQUENCE ELEMENT IS1111A"/>
    <property type="match status" value="1"/>
</dbReference>
<dbReference type="GO" id="GO:0004803">
    <property type="term" value="F:transposase activity"/>
    <property type="evidence" value="ECO:0007669"/>
    <property type="project" value="InterPro"/>
</dbReference>
<evidence type="ECO:0000256" key="1">
    <source>
        <dbReference type="SAM" id="MobiDB-lite"/>
    </source>
</evidence>
<feature type="region of interest" description="Disordered" evidence="1">
    <location>
        <begin position="372"/>
        <end position="398"/>
    </location>
</feature>
<accession>E6PCG4</accession>
<comment type="caution">
    <text evidence="4">The sequence shown here is derived from an EMBL/GenBank/DDBJ whole genome shotgun (WGS) entry which is preliminary data.</text>
</comment>
<protein>
    <submittedName>
        <fullName evidence="4">Transposase of ISCARN52, IS110 family</fullName>
    </submittedName>
</protein>
<dbReference type="AlphaFoldDB" id="E6PCG4"/>
<sequence length="398" mass="42710">MNKHSKNAAKRKMRGALRVADCNLLADAVAIGIDLGDSSSNICVVDAAGEIESESRIRTTEAGVRAYFEHLAPARVAMETGTHSGWVSRLIAEYGHHVIVANARELRNIHQSNHKNDRADAEALARMLRADPRLLAPVTLRSAAMQNDMALLRARDVLVRTRARCTTAARGLVKASGKRLPGCSTESFPRKVRAYIPAELQGALEPLLAVLEALDVQIRSCDEQIATMAQERYPASAVLEQIAGIGTLTAVAFMLTLGDCGRFEHSRDVGPYLGLVPRQADSGACSPQLGITKAGNSSMRRLLVGSAQYILGRFGPDTDLRRFGLRIAARGGKNAKKRAVIAVARKLAVLLHRLWVTAECYEPLRNERLAQTASPTATTATASTAASSTATTAVETAA</sequence>
<dbReference type="PANTHER" id="PTHR33055:SF3">
    <property type="entry name" value="PUTATIVE TRANSPOSASE FOR IS117-RELATED"/>
    <property type="match status" value="1"/>
</dbReference>
<organism evidence="4">
    <name type="scientific">mine drainage metagenome</name>
    <dbReference type="NCBI Taxonomy" id="410659"/>
    <lineage>
        <taxon>unclassified sequences</taxon>
        <taxon>metagenomes</taxon>
        <taxon>ecological metagenomes</taxon>
    </lineage>
</organism>
<proteinExistence type="predicted"/>
<dbReference type="GO" id="GO:0006313">
    <property type="term" value="P:DNA transposition"/>
    <property type="evidence" value="ECO:0007669"/>
    <property type="project" value="InterPro"/>
</dbReference>
<gene>
    <name evidence="4" type="ORF">CARN1_2035</name>
</gene>
<dbReference type="InterPro" id="IPR003346">
    <property type="entry name" value="Transposase_20"/>
</dbReference>
<dbReference type="Pfam" id="PF02371">
    <property type="entry name" value="Transposase_20"/>
    <property type="match status" value="1"/>
</dbReference>
<dbReference type="GO" id="GO:0003677">
    <property type="term" value="F:DNA binding"/>
    <property type="evidence" value="ECO:0007669"/>
    <property type="project" value="InterPro"/>
</dbReference>
<reference evidence="4" key="1">
    <citation type="submission" date="2009-10" db="EMBL/GenBank/DDBJ databases">
        <title>Diversity of trophic interactions inside an arsenic-rich microbial ecosystem.</title>
        <authorList>
            <person name="Bertin P.N."/>
            <person name="Heinrich-Salmeron A."/>
            <person name="Pelletier E."/>
            <person name="Goulhen-Chollet F."/>
            <person name="Arsene-Ploetze F."/>
            <person name="Gallien S."/>
            <person name="Calteau A."/>
            <person name="Vallenet D."/>
            <person name="Casiot C."/>
            <person name="Chane-Woon-Ming B."/>
            <person name="Giloteaux L."/>
            <person name="Barakat M."/>
            <person name="Bonnefoy V."/>
            <person name="Bruneel O."/>
            <person name="Chandler M."/>
            <person name="Cleiss J."/>
            <person name="Duran R."/>
            <person name="Elbaz-Poulichet F."/>
            <person name="Fonknechten N."/>
            <person name="Lauga B."/>
            <person name="Mornico D."/>
            <person name="Ortet P."/>
            <person name="Schaeffer C."/>
            <person name="Siguier P."/>
            <person name="Alexander Thil Smith A."/>
            <person name="Van Dorsselaer A."/>
            <person name="Weissenbach J."/>
            <person name="Medigue C."/>
            <person name="Le Paslier D."/>
        </authorList>
    </citation>
    <scope>NUCLEOTIDE SEQUENCE</scope>
</reference>
<dbReference type="InterPro" id="IPR047650">
    <property type="entry name" value="Transpos_IS110"/>
</dbReference>
<feature type="domain" description="Transposase IS110-like N-terminal" evidence="2">
    <location>
        <begin position="31"/>
        <end position="173"/>
    </location>
</feature>
<dbReference type="Pfam" id="PF01548">
    <property type="entry name" value="DEDD_Tnp_IS110"/>
    <property type="match status" value="1"/>
</dbReference>
<dbReference type="EMBL" id="CABL01000001">
    <property type="protein sequence ID" value="CBH74148.1"/>
    <property type="molecule type" value="Genomic_DNA"/>
</dbReference>
<evidence type="ECO:0000259" key="3">
    <source>
        <dbReference type="Pfam" id="PF02371"/>
    </source>
</evidence>
<evidence type="ECO:0000313" key="4">
    <source>
        <dbReference type="EMBL" id="CBH74148.1"/>
    </source>
</evidence>
<feature type="domain" description="Transposase IS116/IS110/IS902 C-terminal" evidence="3">
    <location>
        <begin position="237"/>
        <end position="316"/>
    </location>
</feature>
<dbReference type="InterPro" id="IPR002525">
    <property type="entry name" value="Transp_IS110-like_N"/>
</dbReference>